<evidence type="ECO:0000313" key="13">
    <source>
        <dbReference type="Proteomes" id="UP000266262"/>
    </source>
</evidence>
<dbReference type="InterPro" id="IPR030947">
    <property type="entry name" value="EcfA_1"/>
</dbReference>
<dbReference type="SMART" id="SM00382">
    <property type="entry name" value="AAA"/>
    <property type="match status" value="1"/>
</dbReference>
<dbReference type="PANTHER" id="PTHR43553">
    <property type="entry name" value="HEAVY METAL TRANSPORTER"/>
    <property type="match status" value="1"/>
</dbReference>
<dbReference type="InterPro" id="IPR003439">
    <property type="entry name" value="ABC_transporter-like_ATP-bd"/>
</dbReference>
<accession>A0A1B3WCK2</accession>
<reference evidence="11 13" key="3">
    <citation type="submission" date="2018-08" db="EMBL/GenBank/DDBJ databases">
        <title>Draft genome sequence of Dialister pneumosintes KCOM 1685.</title>
        <authorList>
            <person name="Kook J.-K."/>
            <person name="Park S.-N."/>
            <person name="Lim Y.K."/>
        </authorList>
    </citation>
    <scope>NUCLEOTIDE SEQUENCE [LARGE SCALE GENOMIC DNA]</scope>
    <source>
        <strain evidence="11 13">KCOM 1685</strain>
    </source>
</reference>
<evidence type="ECO:0000256" key="6">
    <source>
        <dbReference type="ARBA" id="ARBA00022840"/>
    </source>
</evidence>
<dbReference type="GO" id="GO:0005524">
    <property type="term" value="F:ATP binding"/>
    <property type="evidence" value="ECO:0007669"/>
    <property type="project" value="UniProtKB-KW"/>
</dbReference>
<dbReference type="AlphaFoldDB" id="A0A1B3WCK2"/>
<dbReference type="InterPro" id="IPR015856">
    <property type="entry name" value="ABC_transpr_CbiO/EcfA_su"/>
</dbReference>
<dbReference type="InterPro" id="IPR027417">
    <property type="entry name" value="P-loop_NTPase"/>
</dbReference>
<proteinExistence type="inferred from homology"/>
<keyword evidence="8" id="KW-0472">Membrane</keyword>
<dbReference type="FunFam" id="3.40.50.300:FF:000224">
    <property type="entry name" value="Energy-coupling factor transporter ATP-binding protein EcfA"/>
    <property type="match status" value="1"/>
</dbReference>
<dbReference type="InterPro" id="IPR003593">
    <property type="entry name" value="AAA+_ATPase"/>
</dbReference>
<dbReference type="Gene3D" id="3.40.50.300">
    <property type="entry name" value="P-loop containing nucleotide triphosphate hydrolases"/>
    <property type="match status" value="1"/>
</dbReference>
<evidence type="ECO:0000256" key="7">
    <source>
        <dbReference type="ARBA" id="ARBA00022967"/>
    </source>
</evidence>
<dbReference type="InterPro" id="IPR050095">
    <property type="entry name" value="ECF_ABC_transporter_ATP-bd"/>
</dbReference>
<reference evidence="10" key="2">
    <citation type="submission" date="2016-08" db="EMBL/GenBank/DDBJ databases">
        <authorList>
            <person name="Seilhamer J.J."/>
        </authorList>
    </citation>
    <scope>NUCLEOTIDE SEQUENCE [LARGE SCALE GENOMIC DNA]</scope>
    <source>
        <strain evidence="10">F0677</strain>
    </source>
</reference>
<evidence type="ECO:0000313" key="10">
    <source>
        <dbReference type="EMBL" id="AOH38701.1"/>
    </source>
</evidence>
<evidence type="ECO:0000256" key="8">
    <source>
        <dbReference type="ARBA" id="ARBA00023136"/>
    </source>
</evidence>
<keyword evidence="4" id="KW-1003">Cell membrane</keyword>
<feature type="domain" description="ABC transporter" evidence="9">
    <location>
        <begin position="25"/>
        <end position="260"/>
    </location>
</feature>
<comment type="subcellular location">
    <subcellularLocation>
        <location evidence="1">Cell membrane</location>
        <topology evidence="1">Peripheral membrane protein</topology>
    </subcellularLocation>
</comment>
<dbReference type="NCBIfam" id="NF010167">
    <property type="entry name" value="PRK13648.1"/>
    <property type="match status" value="1"/>
</dbReference>
<comment type="similarity">
    <text evidence="2">Belongs to the ABC transporter superfamily.</text>
</comment>
<dbReference type="OrthoDB" id="9784332at2"/>
<dbReference type="PROSITE" id="PS50893">
    <property type="entry name" value="ABC_TRANSPORTER_2"/>
    <property type="match status" value="1"/>
</dbReference>
<dbReference type="InterPro" id="IPR017871">
    <property type="entry name" value="ABC_transporter-like_CS"/>
</dbReference>
<dbReference type="GO" id="GO:0042626">
    <property type="term" value="F:ATPase-coupled transmembrane transporter activity"/>
    <property type="evidence" value="ECO:0007669"/>
    <property type="project" value="TreeGrafter"/>
</dbReference>
<dbReference type="PROSITE" id="PS00211">
    <property type="entry name" value="ABC_TRANSPORTER_1"/>
    <property type="match status" value="1"/>
</dbReference>
<dbReference type="NCBIfam" id="TIGR04520">
    <property type="entry name" value="ECF_ATPase_1"/>
    <property type="match status" value="1"/>
</dbReference>
<evidence type="ECO:0000256" key="3">
    <source>
        <dbReference type="ARBA" id="ARBA00022448"/>
    </source>
</evidence>
<evidence type="ECO:0000313" key="11">
    <source>
        <dbReference type="EMBL" id="RID94346.1"/>
    </source>
</evidence>
<dbReference type="CDD" id="cd03225">
    <property type="entry name" value="ABC_cobalt_CbiO_domain1"/>
    <property type="match status" value="1"/>
</dbReference>
<keyword evidence="5" id="KW-0547">Nucleotide-binding</keyword>
<evidence type="ECO:0000256" key="1">
    <source>
        <dbReference type="ARBA" id="ARBA00004202"/>
    </source>
</evidence>
<sequence length="299" mass="33178">MEFINNSSNKEIHQRNDQENLITINKLTHIYETEDKEPFYALKGVSLDIYKGEFLAVIGTNGSGKSTLARHLDGILLPSEGDVIINGLSTSNSENTWQIRQTVGMVFQNPDNQLVASIVEDDVAFGPENLGVPREEIIKRVTQALQRVDMESYKHHATGMLSGGQKQRVAIAGVLAMHPQCIVLDEPTAMLDPSGRKEVMDTIQYLNKNLGITIVLITHFMEEAVMADRVVVMNRGQIVKQGSARDVFSDVKGLKNTGLDVPVPTEISYYLAEKGVSISNNCMTNEELGDELCQFRLKK</sequence>
<reference evidence="12" key="1">
    <citation type="submission" date="2016-08" db="EMBL/GenBank/DDBJ databases">
        <authorList>
            <person name="Holder M.E."/>
            <person name="Ajami N.J."/>
            <person name="Petrosino J.F."/>
        </authorList>
    </citation>
    <scope>NUCLEOTIDE SEQUENCE [LARGE SCALE GENOMIC DNA]</scope>
    <source>
        <strain evidence="12">F0677</strain>
    </source>
</reference>
<dbReference type="KEGG" id="dpn:BCB69_01045"/>
<organism evidence="10 12">
    <name type="scientific">Dialister pneumosintes</name>
    <dbReference type="NCBI Taxonomy" id="39950"/>
    <lineage>
        <taxon>Bacteria</taxon>
        <taxon>Bacillati</taxon>
        <taxon>Bacillota</taxon>
        <taxon>Negativicutes</taxon>
        <taxon>Veillonellales</taxon>
        <taxon>Veillonellaceae</taxon>
        <taxon>Dialister</taxon>
    </lineage>
</organism>
<evidence type="ECO:0000256" key="5">
    <source>
        <dbReference type="ARBA" id="ARBA00022741"/>
    </source>
</evidence>
<keyword evidence="3" id="KW-0813">Transport</keyword>
<dbReference type="GO" id="GO:0016887">
    <property type="term" value="F:ATP hydrolysis activity"/>
    <property type="evidence" value="ECO:0007669"/>
    <property type="project" value="InterPro"/>
</dbReference>
<evidence type="ECO:0000256" key="2">
    <source>
        <dbReference type="ARBA" id="ARBA00005417"/>
    </source>
</evidence>
<dbReference type="STRING" id="39950.BCB69_01045"/>
<dbReference type="EMBL" id="QWKU01000001">
    <property type="protein sequence ID" value="RID94346.1"/>
    <property type="molecule type" value="Genomic_DNA"/>
</dbReference>
<keyword evidence="6" id="KW-0067">ATP-binding</keyword>
<gene>
    <name evidence="10" type="ORF">BCB69_01045</name>
    <name evidence="11" type="ORF">DX915_02135</name>
</gene>
<evidence type="ECO:0000313" key="12">
    <source>
        <dbReference type="Proteomes" id="UP000094757"/>
    </source>
</evidence>
<dbReference type="RefSeq" id="WP_022513934.1">
    <property type="nucleotide sequence ID" value="NZ_CP017037.1"/>
</dbReference>
<dbReference type="SUPFAM" id="SSF52540">
    <property type="entry name" value="P-loop containing nucleoside triphosphate hydrolases"/>
    <property type="match status" value="1"/>
</dbReference>
<dbReference type="EMBL" id="CP017037">
    <property type="protein sequence ID" value="AOH38701.1"/>
    <property type="molecule type" value="Genomic_DNA"/>
</dbReference>
<dbReference type="GO" id="GO:0043190">
    <property type="term" value="C:ATP-binding cassette (ABC) transporter complex"/>
    <property type="evidence" value="ECO:0007669"/>
    <property type="project" value="TreeGrafter"/>
</dbReference>
<keyword evidence="13" id="KW-1185">Reference proteome</keyword>
<keyword evidence="7" id="KW-1278">Translocase</keyword>
<evidence type="ECO:0000256" key="4">
    <source>
        <dbReference type="ARBA" id="ARBA00022475"/>
    </source>
</evidence>
<dbReference type="Pfam" id="PF00005">
    <property type="entry name" value="ABC_tran"/>
    <property type="match status" value="1"/>
</dbReference>
<protein>
    <submittedName>
        <fullName evidence="10">Energy-coupling factor transporter ATPase</fullName>
    </submittedName>
</protein>
<dbReference type="Proteomes" id="UP000094757">
    <property type="component" value="Chromosome"/>
</dbReference>
<dbReference type="Proteomes" id="UP000266262">
    <property type="component" value="Unassembled WGS sequence"/>
</dbReference>
<evidence type="ECO:0000259" key="9">
    <source>
        <dbReference type="PROSITE" id="PS50893"/>
    </source>
</evidence>
<name>A0A1B3WCK2_9FIRM</name>
<dbReference type="PANTHER" id="PTHR43553:SF24">
    <property type="entry name" value="ENERGY-COUPLING FACTOR TRANSPORTER ATP-BINDING PROTEIN ECFA1"/>
    <property type="match status" value="1"/>
</dbReference>